<evidence type="ECO:0000313" key="3">
    <source>
        <dbReference type="EMBL" id="KAJ6221037.1"/>
    </source>
</evidence>
<dbReference type="Pfam" id="PF15377">
    <property type="entry name" value="DUF4604"/>
    <property type="match status" value="1"/>
</dbReference>
<dbReference type="PANTHER" id="PTHR31195">
    <property type="entry name" value="GEO02494P1"/>
    <property type="match status" value="1"/>
</dbReference>
<evidence type="ECO:0000256" key="1">
    <source>
        <dbReference type="SAM" id="MobiDB-lite"/>
    </source>
</evidence>
<dbReference type="EMBL" id="JAPWDV010000002">
    <property type="protein sequence ID" value="KAJ6221037.1"/>
    <property type="molecule type" value="Genomic_DNA"/>
</dbReference>
<feature type="compositionally biased region" description="Basic and acidic residues" evidence="1">
    <location>
        <begin position="127"/>
        <end position="137"/>
    </location>
</feature>
<feature type="domain" description="DUF4604" evidence="2">
    <location>
        <begin position="6"/>
        <end position="158"/>
    </location>
</feature>
<protein>
    <recommendedName>
        <fullName evidence="2">DUF4604 domain-containing protein</fullName>
    </recommendedName>
</protein>
<evidence type="ECO:0000259" key="2">
    <source>
        <dbReference type="Pfam" id="PF15377"/>
    </source>
</evidence>
<dbReference type="InterPro" id="IPR040219">
    <property type="entry name" value="KIAA1143-like"/>
</dbReference>
<keyword evidence="4" id="KW-1185">Reference proteome</keyword>
<dbReference type="AlphaFoldDB" id="A0A9Q0MAJ2"/>
<accession>A0A9Q0MAJ2</accession>
<name>A0A9Q0MAJ2_BLOTA</name>
<dbReference type="PANTHER" id="PTHR31195:SF2">
    <property type="entry name" value="GEO02494P1"/>
    <property type="match status" value="1"/>
</dbReference>
<dbReference type="OMA" id="KRQVGYR"/>
<reference evidence="3" key="1">
    <citation type="submission" date="2022-12" db="EMBL/GenBank/DDBJ databases">
        <title>Genome assemblies of Blomia tropicalis.</title>
        <authorList>
            <person name="Cui Y."/>
        </authorList>
    </citation>
    <scope>NUCLEOTIDE SEQUENCE</scope>
    <source>
        <tissue evidence="3">Adult mites</tissue>
    </source>
</reference>
<sequence>MAQRRRNIEFAAPDEPTFLKKMKAEIGYQKRDTIETKKKRLENEDLVDHEDEQPVFIVSEGSNITDTELNQLKDKLKEESDQPKSNHDDDSVPEKIYFRKPTKDKDPYMKDTQNKSMKTTQSSLKSKKLEEAEERNRVMKSKIKSVKNANLLSFNDDDDEN</sequence>
<proteinExistence type="predicted"/>
<comment type="caution">
    <text evidence="3">The sequence shown here is derived from an EMBL/GenBank/DDBJ whole genome shotgun (WGS) entry which is preliminary data.</text>
</comment>
<dbReference type="OrthoDB" id="10043580at2759"/>
<dbReference type="InterPro" id="IPR027911">
    <property type="entry name" value="DUF4604"/>
</dbReference>
<feature type="compositionally biased region" description="Low complexity" evidence="1">
    <location>
        <begin position="115"/>
        <end position="124"/>
    </location>
</feature>
<feature type="region of interest" description="Disordered" evidence="1">
    <location>
        <begin position="73"/>
        <end position="161"/>
    </location>
</feature>
<dbReference type="Proteomes" id="UP001142055">
    <property type="component" value="Chromosome 2"/>
</dbReference>
<feature type="compositionally biased region" description="Basic and acidic residues" evidence="1">
    <location>
        <begin position="73"/>
        <end position="113"/>
    </location>
</feature>
<organism evidence="3 4">
    <name type="scientific">Blomia tropicalis</name>
    <name type="common">Mite</name>
    <dbReference type="NCBI Taxonomy" id="40697"/>
    <lineage>
        <taxon>Eukaryota</taxon>
        <taxon>Metazoa</taxon>
        <taxon>Ecdysozoa</taxon>
        <taxon>Arthropoda</taxon>
        <taxon>Chelicerata</taxon>
        <taxon>Arachnida</taxon>
        <taxon>Acari</taxon>
        <taxon>Acariformes</taxon>
        <taxon>Sarcoptiformes</taxon>
        <taxon>Astigmata</taxon>
        <taxon>Glycyphagoidea</taxon>
        <taxon>Echimyopodidae</taxon>
        <taxon>Blomia</taxon>
    </lineage>
</organism>
<gene>
    <name evidence="3" type="ORF">RDWZM_006849</name>
</gene>
<evidence type="ECO:0000313" key="4">
    <source>
        <dbReference type="Proteomes" id="UP001142055"/>
    </source>
</evidence>